<proteinExistence type="inferred from homology"/>
<dbReference type="GO" id="GO:0006402">
    <property type="term" value="P:mRNA catabolic process"/>
    <property type="evidence" value="ECO:0007669"/>
    <property type="project" value="TreeGrafter"/>
</dbReference>
<name>A0A4Z2BDU0_9TELE</name>
<evidence type="ECO:0000256" key="4">
    <source>
        <dbReference type="ARBA" id="ARBA00005785"/>
    </source>
</evidence>
<evidence type="ECO:0000256" key="5">
    <source>
        <dbReference type="ARBA" id="ARBA00012163"/>
    </source>
</evidence>
<evidence type="ECO:0000313" key="12">
    <source>
        <dbReference type="EMBL" id="TNM90591.1"/>
    </source>
</evidence>
<evidence type="ECO:0000256" key="3">
    <source>
        <dbReference type="ARBA" id="ARBA00004496"/>
    </source>
</evidence>
<comment type="catalytic activity">
    <reaction evidence="1">
        <text>Exonucleolytic cleavage in the 3'- to 5'-direction to yield nucleoside 5'-phosphates.</text>
        <dbReference type="EC" id="3.1.13.1"/>
    </reaction>
</comment>
<dbReference type="Proteomes" id="UP000516260">
    <property type="component" value="Chromosome 3"/>
</dbReference>
<dbReference type="PANTHER" id="PTHR23355">
    <property type="entry name" value="RIBONUCLEASE"/>
    <property type="match status" value="1"/>
</dbReference>
<dbReference type="InterPro" id="IPR033770">
    <property type="entry name" value="RRP44_S1"/>
</dbReference>
<dbReference type="GO" id="GO:0016075">
    <property type="term" value="P:rRNA catabolic process"/>
    <property type="evidence" value="ECO:0007669"/>
    <property type="project" value="TreeGrafter"/>
</dbReference>
<comment type="caution">
    <text evidence="12">The sequence shown here is derived from an EMBL/GenBank/DDBJ whole genome shotgun (WGS) entry which is preliminary data.</text>
</comment>
<accession>A0A4Z2BDU0</accession>
<dbReference type="InterPro" id="IPR050180">
    <property type="entry name" value="RNR_Ribonuclease"/>
</dbReference>
<organism evidence="12 13">
    <name type="scientific">Takifugu bimaculatus</name>
    <dbReference type="NCBI Taxonomy" id="433685"/>
    <lineage>
        <taxon>Eukaryota</taxon>
        <taxon>Metazoa</taxon>
        <taxon>Chordata</taxon>
        <taxon>Craniata</taxon>
        <taxon>Vertebrata</taxon>
        <taxon>Euteleostomi</taxon>
        <taxon>Actinopterygii</taxon>
        <taxon>Neopterygii</taxon>
        <taxon>Teleostei</taxon>
        <taxon>Neoteleostei</taxon>
        <taxon>Acanthomorphata</taxon>
        <taxon>Eupercaria</taxon>
        <taxon>Tetraodontiformes</taxon>
        <taxon>Tetradontoidea</taxon>
        <taxon>Tetraodontidae</taxon>
        <taxon>Takifugu</taxon>
    </lineage>
</organism>
<keyword evidence="7" id="KW-0271">Exosome</keyword>
<dbReference type="Pfam" id="PF17216">
    <property type="entry name" value="Rrp44_CSD1"/>
    <property type="match status" value="1"/>
</dbReference>
<dbReference type="Gene3D" id="2.40.50.140">
    <property type="entry name" value="Nucleic acid-binding proteins"/>
    <property type="match status" value="1"/>
</dbReference>
<dbReference type="GO" id="GO:0008859">
    <property type="term" value="F:exoribonuclease II activity"/>
    <property type="evidence" value="ECO:0007669"/>
    <property type="project" value="UniProtKB-EC"/>
</dbReference>
<dbReference type="Gene3D" id="2.40.50.690">
    <property type="match status" value="1"/>
</dbReference>
<evidence type="ECO:0000256" key="7">
    <source>
        <dbReference type="ARBA" id="ARBA00022835"/>
    </source>
</evidence>
<dbReference type="EC" id="3.1.13.1" evidence="5"/>
<evidence type="ECO:0000256" key="9">
    <source>
        <dbReference type="RuleBase" id="RU003901"/>
    </source>
</evidence>
<dbReference type="GO" id="GO:0000177">
    <property type="term" value="C:cytoplasmic exosome (RNase complex)"/>
    <property type="evidence" value="ECO:0007669"/>
    <property type="project" value="TreeGrafter"/>
</dbReference>
<evidence type="ECO:0000256" key="6">
    <source>
        <dbReference type="ARBA" id="ARBA00016366"/>
    </source>
</evidence>
<dbReference type="InterPro" id="IPR001900">
    <property type="entry name" value="RNase_II/R"/>
</dbReference>
<comment type="cofactor">
    <cofactor evidence="2">
        <name>Mg(2+)</name>
        <dbReference type="ChEBI" id="CHEBI:18420"/>
    </cofactor>
</comment>
<dbReference type="AlphaFoldDB" id="A0A4Z2BDU0"/>
<evidence type="ECO:0000259" key="11">
    <source>
        <dbReference type="SMART" id="SM00955"/>
    </source>
</evidence>
<evidence type="ECO:0000256" key="8">
    <source>
        <dbReference type="ARBA" id="ARBA00022842"/>
    </source>
</evidence>
<protein>
    <recommendedName>
        <fullName evidence="6">DIS3-like exonuclease 1</fullName>
        <ecNumber evidence="5">3.1.13.1</ecNumber>
    </recommendedName>
</protein>
<dbReference type="PROSITE" id="PS01175">
    <property type="entry name" value="RIBONUCLEASE_II"/>
    <property type="match status" value="1"/>
</dbReference>
<comment type="similarity">
    <text evidence="4 9">Belongs to the RNR ribonuclease family.</text>
</comment>
<reference evidence="12 13" key="1">
    <citation type="submission" date="2019-04" db="EMBL/GenBank/DDBJ databases">
        <title>The sequence and de novo assembly of Takifugu bimaculatus genome using PacBio and Hi-C technologies.</title>
        <authorList>
            <person name="Xu P."/>
            <person name="Liu B."/>
            <person name="Zhou Z."/>
        </authorList>
    </citation>
    <scope>NUCLEOTIDE SEQUENCE [LARGE SCALE GENOMIC DNA]</scope>
    <source>
        <strain evidence="12">TB-2018</strain>
        <tissue evidence="12">Muscle</tissue>
    </source>
</reference>
<evidence type="ECO:0000256" key="1">
    <source>
        <dbReference type="ARBA" id="ARBA00001849"/>
    </source>
</evidence>
<keyword evidence="13" id="KW-1185">Reference proteome</keyword>
<feature type="compositionally biased region" description="Basic and acidic residues" evidence="10">
    <location>
        <begin position="864"/>
        <end position="877"/>
    </location>
</feature>
<dbReference type="InterPro" id="IPR012340">
    <property type="entry name" value="NA-bd_OB-fold"/>
</dbReference>
<dbReference type="InterPro" id="IPR033771">
    <property type="entry name" value="Rrp44_CSD1"/>
</dbReference>
<dbReference type="SMART" id="SM00955">
    <property type="entry name" value="RNB"/>
    <property type="match status" value="1"/>
</dbReference>
<dbReference type="EMBL" id="SWLE01000016">
    <property type="protein sequence ID" value="TNM90591.1"/>
    <property type="molecule type" value="Genomic_DNA"/>
</dbReference>
<gene>
    <name evidence="12" type="ORF">fugu_002880</name>
</gene>
<sequence length="912" mass="102290">MLPLQDFLRDFWPELRAAHELYSSVSQALQEKVSEGSQREYAEHLHAKVLEAGIKAGRYIQGTLNISKHHNEAMVTTDGLSNKDTDLSCGVLVWGIKNRNRATHGDTVVAELLPRSEWQGRVTALAEGDGDESESKTMPTGRVVGILQRNWRDYVVTFPPRDGTQPQSRNSKHILTVPWDRRIPKIRISTQQADALQVCCLPARSDGGEPGAADQSGALVSSRITGWWCASTPGRAPRSIQTDTPCECWAGPESWRPRSRPSSWRTAFTSPPSQRHRSERRFPSFGRETRHPSSLFCSQLREMPVNSPERPWRVDAAQVAARRDLRESRLVFSIDPRGCEDVDDTLSVHRLDGGAALELGVHIADVTHFVAEGSLTDVEARLRATTYYLADRRYDMLPPVLSSDLCSLLGGVDRYAMSVIWQLDAHTLAVRDVWFGRTIIRSSYQLHYELAQALLNGEPAEVPELAALRPEEKDAKLAKLTQALEMLTQVARHLRARRDRGGALELEGMEVQAQLDKDKNITALVPRQPLEVHETVAECMIYANHWVARKIQEAFPHQALLRRHPPPRQEFFSQLVDSATARGFTISTRSNKDLAESLDQAVDPQDALVNRLLRMMATSAMSQALYFSTGLQPQDQYYHYGLALDRYTHFTSPIRRYADMVVHRLLTAAVALEEGKDPGRALASNRELEELAQHINQKNRAADAAQKLSTIVFQCLYFKERDPQTDPRCTADAIIYSIKNDGVLVFVPEYGVKGPVYLKNREGQVVSVGPDGACQWKSGSIQKHSDHIISSSGSSATTFRLFDHITVRISVQSTPFHADCLKLEVINNKPHLSSEPQQHQPQGRNQLVQEVVRLAEEASQQAQERAKQAKLSREERQFSQSKTPNLYSLLEEVRELALMDLDTSAQRCAATA</sequence>
<feature type="domain" description="RNB" evidence="11">
    <location>
        <begin position="322"/>
        <end position="672"/>
    </location>
</feature>
<dbReference type="PANTHER" id="PTHR23355:SF30">
    <property type="entry name" value="DIS3-LIKE EXONUCLEASE 1"/>
    <property type="match status" value="1"/>
</dbReference>
<comment type="subcellular location">
    <subcellularLocation>
        <location evidence="3">Cytoplasm</location>
    </subcellularLocation>
</comment>
<evidence type="ECO:0000313" key="13">
    <source>
        <dbReference type="Proteomes" id="UP000516260"/>
    </source>
</evidence>
<dbReference type="SUPFAM" id="SSF50249">
    <property type="entry name" value="Nucleic acid-binding proteins"/>
    <property type="match status" value="3"/>
</dbReference>
<dbReference type="InterPro" id="IPR022966">
    <property type="entry name" value="RNase_II/R_CS"/>
</dbReference>
<evidence type="ECO:0000256" key="10">
    <source>
        <dbReference type="SAM" id="MobiDB-lite"/>
    </source>
</evidence>
<feature type="region of interest" description="Disordered" evidence="10">
    <location>
        <begin position="860"/>
        <end position="881"/>
    </location>
</feature>
<dbReference type="Gene3D" id="2.40.50.700">
    <property type="match status" value="1"/>
</dbReference>
<dbReference type="Pfam" id="PF17215">
    <property type="entry name" value="Rrp44_S1"/>
    <property type="match status" value="1"/>
</dbReference>
<dbReference type="GO" id="GO:0003723">
    <property type="term" value="F:RNA binding"/>
    <property type="evidence" value="ECO:0007669"/>
    <property type="project" value="InterPro"/>
</dbReference>
<feature type="region of interest" description="Disordered" evidence="10">
    <location>
        <begin position="259"/>
        <end position="287"/>
    </location>
</feature>
<dbReference type="Pfam" id="PF00773">
    <property type="entry name" value="RNB"/>
    <property type="match status" value="1"/>
</dbReference>
<keyword evidence="8" id="KW-0460">Magnesium</keyword>
<evidence type="ECO:0000256" key="2">
    <source>
        <dbReference type="ARBA" id="ARBA00001946"/>
    </source>
</evidence>